<protein>
    <submittedName>
        <fullName evidence="1">Uncharacterized protein</fullName>
    </submittedName>
</protein>
<proteinExistence type="predicted"/>
<evidence type="ECO:0000313" key="1">
    <source>
        <dbReference type="EMBL" id="KAF2477905.1"/>
    </source>
</evidence>
<comment type="caution">
    <text evidence="1">The sequence shown here is derived from an EMBL/GenBank/DDBJ whole genome shotgun (WGS) entry which is preliminary data.</text>
</comment>
<reference evidence="1" key="1">
    <citation type="journal article" date="2020" name="Stud. Mycol.">
        <title>101 Dothideomycetes genomes: a test case for predicting lifestyles and emergence of pathogens.</title>
        <authorList>
            <person name="Haridas S."/>
            <person name="Albert R."/>
            <person name="Binder M."/>
            <person name="Bloem J."/>
            <person name="Labutti K."/>
            <person name="Salamov A."/>
            <person name="Andreopoulos B."/>
            <person name="Baker S."/>
            <person name="Barry K."/>
            <person name="Bills G."/>
            <person name="Bluhm B."/>
            <person name="Cannon C."/>
            <person name="Castanera R."/>
            <person name="Culley D."/>
            <person name="Daum C."/>
            <person name="Ezra D."/>
            <person name="Gonzalez J."/>
            <person name="Henrissat B."/>
            <person name="Kuo A."/>
            <person name="Liang C."/>
            <person name="Lipzen A."/>
            <person name="Lutzoni F."/>
            <person name="Magnuson J."/>
            <person name="Mondo S."/>
            <person name="Nolan M."/>
            <person name="Ohm R."/>
            <person name="Pangilinan J."/>
            <person name="Park H.-J."/>
            <person name="Ramirez L."/>
            <person name="Alfaro M."/>
            <person name="Sun H."/>
            <person name="Tritt A."/>
            <person name="Yoshinaga Y."/>
            <person name="Zwiers L.-H."/>
            <person name="Turgeon B."/>
            <person name="Goodwin S."/>
            <person name="Spatafora J."/>
            <person name="Crous P."/>
            <person name="Grigoriev I."/>
        </authorList>
    </citation>
    <scope>NUCLEOTIDE SEQUENCE</scope>
    <source>
        <strain evidence="1">ATCC 200398</strain>
    </source>
</reference>
<accession>A0ACB6RHU9</accession>
<dbReference type="Proteomes" id="UP000799755">
    <property type="component" value="Unassembled WGS sequence"/>
</dbReference>
<evidence type="ECO:0000313" key="2">
    <source>
        <dbReference type="Proteomes" id="UP000799755"/>
    </source>
</evidence>
<name>A0ACB6RHU9_9PLEO</name>
<dbReference type="EMBL" id="MU003492">
    <property type="protein sequence ID" value="KAF2477905.1"/>
    <property type="molecule type" value="Genomic_DNA"/>
</dbReference>
<organism evidence="1 2">
    <name type="scientific">Lindgomyces ingoldianus</name>
    <dbReference type="NCBI Taxonomy" id="673940"/>
    <lineage>
        <taxon>Eukaryota</taxon>
        <taxon>Fungi</taxon>
        <taxon>Dikarya</taxon>
        <taxon>Ascomycota</taxon>
        <taxon>Pezizomycotina</taxon>
        <taxon>Dothideomycetes</taxon>
        <taxon>Pleosporomycetidae</taxon>
        <taxon>Pleosporales</taxon>
        <taxon>Lindgomycetaceae</taxon>
        <taxon>Lindgomyces</taxon>
    </lineage>
</organism>
<gene>
    <name evidence="1" type="ORF">BDR25DRAFT_299656</name>
</gene>
<keyword evidence="2" id="KW-1185">Reference proteome</keyword>
<sequence length="183" mass="20335">MEEMELSPTPPLPIRHPSHHLHPHNHPLPPIPESPSTIRLVPPPLFSRRTYHGREAIHVAVLEIPNLSLSSNTSSSLSPSSPRSSISWTSYSPPTSAPGSPTTRARSLSYPSSPPSIYAATVWDAIPHHSLRRKPSPKRESLRAIRAKESDACLKRIYERQTSAYLDGTMFVSPKADRTSDWN</sequence>